<feature type="compositionally biased region" description="Pro residues" evidence="1">
    <location>
        <begin position="27"/>
        <end position="44"/>
    </location>
</feature>
<proteinExistence type="predicted"/>
<evidence type="ECO:0000259" key="2">
    <source>
        <dbReference type="Pfam" id="PF10708"/>
    </source>
</evidence>
<dbReference type="AlphaFoldDB" id="A0A1X0Y7W3"/>
<evidence type="ECO:0000313" key="3">
    <source>
        <dbReference type="EMBL" id="ORJ61182.1"/>
    </source>
</evidence>
<organism evidence="3 4">
    <name type="scientific">Mycobacterium simiae</name>
    <name type="common">Mycobacterium habana</name>
    <dbReference type="NCBI Taxonomy" id="1784"/>
    <lineage>
        <taxon>Bacteria</taxon>
        <taxon>Bacillati</taxon>
        <taxon>Actinomycetota</taxon>
        <taxon>Actinomycetes</taxon>
        <taxon>Mycobacteriales</taxon>
        <taxon>Mycobacteriaceae</taxon>
        <taxon>Mycobacterium</taxon>
        <taxon>Mycobacterium simiae complex</taxon>
    </lineage>
</organism>
<dbReference type="EMBL" id="MZZM01000016">
    <property type="protein sequence ID" value="ORJ61182.1"/>
    <property type="molecule type" value="Genomic_DNA"/>
</dbReference>
<keyword evidence="4" id="KW-1185">Reference proteome</keyword>
<dbReference type="STRING" id="1784.VC42_19330"/>
<dbReference type="Pfam" id="PF10708">
    <property type="entry name" value="DUF2510"/>
    <property type="match status" value="1"/>
</dbReference>
<comment type="caution">
    <text evidence="3">The sequence shown here is derived from an EMBL/GenBank/DDBJ whole genome shotgun (WGS) entry which is preliminary data.</text>
</comment>
<reference evidence="3 4" key="1">
    <citation type="submission" date="2017-03" db="EMBL/GenBank/DDBJ databases">
        <title>Genomic insights into Mycobacterium simiae human colonization.</title>
        <authorList>
            <person name="Steffani J.L."/>
            <person name="Brunck M.E."/>
            <person name="Cruz E."/>
            <person name="Montiel R."/>
            <person name="Barona F."/>
        </authorList>
    </citation>
    <scope>NUCLEOTIDE SEQUENCE [LARGE SCALE GENOMIC DNA]</scope>
    <source>
        <strain evidence="3 4">MsiGto</strain>
    </source>
</reference>
<feature type="region of interest" description="Disordered" evidence="1">
    <location>
        <begin position="21"/>
        <end position="47"/>
    </location>
</feature>
<name>A0A1X0Y7W3_MYCSI</name>
<sequence length="63" mass="6850">MNPIALVSNYTGIRQVRTLATQAPTPTAAPRPVGPPPGWYPDPGGPGQRYFDGAAWTHWTHPR</sequence>
<accession>A0A1X0Y7W3</accession>
<dbReference type="InterPro" id="IPR018929">
    <property type="entry name" value="DUF2510"/>
</dbReference>
<feature type="domain" description="DUF2510" evidence="2">
    <location>
        <begin position="37"/>
        <end position="62"/>
    </location>
</feature>
<evidence type="ECO:0000256" key="1">
    <source>
        <dbReference type="SAM" id="MobiDB-lite"/>
    </source>
</evidence>
<dbReference type="Proteomes" id="UP000193040">
    <property type="component" value="Unassembled WGS sequence"/>
</dbReference>
<gene>
    <name evidence="3" type="ORF">B5M45_10850</name>
</gene>
<protein>
    <recommendedName>
        <fullName evidence="2">DUF2510 domain-containing protein</fullName>
    </recommendedName>
</protein>
<evidence type="ECO:0000313" key="4">
    <source>
        <dbReference type="Proteomes" id="UP000193040"/>
    </source>
</evidence>